<evidence type="ECO:0000313" key="4">
    <source>
        <dbReference type="Proteomes" id="UP000177506"/>
    </source>
</evidence>
<reference evidence="3 4" key="1">
    <citation type="submission" date="2016-08" db="EMBL/GenBank/DDBJ databases">
        <title>Hymenobacter coccineus sp. nov., Hymenobacter lapidarius sp. nov. and Hymenobacter glacialis sp. nov., isolated from Antarctic soil.</title>
        <authorList>
            <person name="Sedlacek I."/>
            <person name="Kralova S."/>
            <person name="Kyrova K."/>
            <person name="Maslanova I."/>
            <person name="Stankova E."/>
            <person name="Vrbovska V."/>
            <person name="Nemec M."/>
            <person name="Bartak M."/>
            <person name="Svec P."/>
            <person name="Busse H.-J."/>
            <person name="Pantucek R."/>
        </authorList>
    </citation>
    <scope>NUCLEOTIDE SEQUENCE [LARGE SCALE GENOMIC DNA]</scope>
    <source>
        <strain evidence="3 4">CCM 8649</strain>
    </source>
</reference>
<keyword evidence="1" id="KW-1133">Transmembrane helix</keyword>
<evidence type="ECO:0000256" key="1">
    <source>
        <dbReference type="SAM" id="Phobius"/>
    </source>
</evidence>
<keyword evidence="4" id="KW-1185">Reference proteome</keyword>
<dbReference type="RefSeq" id="WP_070745685.1">
    <property type="nucleotide sequence ID" value="NZ_MDZA01000364.1"/>
</dbReference>
<gene>
    <name evidence="3" type="ORF">BEN49_10740</name>
</gene>
<keyword evidence="1" id="KW-0812">Transmembrane</keyword>
<proteinExistence type="predicted"/>
<sequence>MPQNSTGNAVRLGLFMLLGIGFLLGLLYLMGQQQNLFGHSLVVRADFRNVSGLLTGNGVRLGGITVGNVKEINLLNDSTVRVSMRLDKDAQGFVRQNAVATIGTDGLVGNTIINLTAQPAPAPPVVAGDVLPTHEQTSLDAMLATLDVSNKNLVGITTGLRAATDKLNGSKALWQLLSDEQLPAAVHQSARNAATATARLSGAAADVRQLTQGVRRGRGPLGYLLTDKVFAGQLGHAAGQLAGTSDTLAATLNGLRRQVQSGGGPVQALLTDTTAARQLRRTLGNAAQSTAKLNQSMTALQHNFLLRGYFRRQAKHQVRATADSLKQVGRAR</sequence>
<feature type="transmembrane region" description="Helical" evidence="1">
    <location>
        <begin position="12"/>
        <end position="31"/>
    </location>
</feature>
<comment type="caution">
    <text evidence="3">The sequence shown here is derived from an EMBL/GenBank/DDBJ whole genome shotgun (WGS) entry which is preliminary data.</text>
</comment>
<dbReference type="OrthoDB" id="9771725at2"/>
<dbReference type="InterPro" id="IPR003399">
    <property type="entry name" value="Mce/MlaD"/>
</dbReference>
<protein>
    <recommendedName>
        <fullName evidence="2">Mce/MlaD domain-containing protein</fullName>
    </recommendedName>
</protein>
<dbReference type="Proteomes" id="UP000177506">
    <property type="component" value="Unassembled WGS sequence"/>
</dbReference>
<keyword evidence="1" id="KW-0472">Membrane</keyword>
<dbReference type="Pfam" id="PF02470">
    <property type="entry name" value="MlaD"/>
    <property type="match status" value="1"/>
</dbReference>
<dbReference type="InterPro" id="IPR052336">
    <property type="entry name" value="MlaD_Phospholipid_Transporter"/>
</dbReference>
<dbReference type="PANTHER" id="PTHR33371">
    <property type="entry name" value="INTERMEMBRANE PHOSPHOLIPID TRANSPORT SYSTEM BINDING PROTEIN MLAD-RELATED"/>
    <property type="match status" value="1"/>
</dbReference>
<name>A0A1G1T8X0_9BACT</name>
<dbReference type="AlphaFoldDB" id="A0A1G1T8X0"/>
<feature type="domain" description="Mce/MlaD" evidence="2">
    <location>
        <begin position="42"/>
        <end position="117"/>
    </location>
</feature>
<dbReference type="EMBL" id="MDZA01000364">
    <property type="protein sequence ID" value="OGX87307.1"/>
    <property type="molecule type" value="Genomic_DNA"/>
</dbReference>
<accession>A0A1G1T8X0</accession>
<organism evidence="3 4">
    <name type="scientific">Hymenobacter coccineus</name>
    <dbReference type="NCBI Taxonomy" id="1908235"/>
    <lineage>
        <taxon>Bacteria</taxon>
        <taxon>Pseudomonadati</taxon>
        <taxon>Bacteroidota</taxon>
        <taxon>Cytophagia</taxon>
        <taxon>Cytophagales</taxon>
        <taxon>Hymenobacteraceae</taxon>
        <taxon>Hymenobacter</taxon>
    </lineage>
</organism>
<dbReference type="PANTHER" id="PTHR33371:SF4">
    <property type="entry name" value="INTERMEMBRANE PHOSPHOLIPID TRANSPORT SYSTEM BINDING PROTEIN MLAD"/>
    <property type="match status" value="1"/>
</dbReference>
<evidence type="ECO:0000259" key="2">
    <source>
        <dbReference type="Pfam" id="PF02470"/>
    </source>
</evidence>
<evidence type="ECO:0000313" key="3">
    <source>
        <dbReference type="EMBL" id="OGX87307.1"/>
    </source>
</evidence>